<sequence length="227" mass="26875">MLVYKDINYELIRRKRKSSSLIVENDGTVKLIVPLDTSIEDIECVLESKRYWIYIKKAEFEALNHSKVDRKFVNGQGFMYLGSSYRLEIVEDLDVDLKLYRGKFYLKKSKLDNASEVFKSFYREKGLKKIIERINLYKNMIGVEPKNIRVMELQNRWGSCTEHGNLNFNFKCMMAPLSVIDYIVVHELAHIKYNDHSLDFWNIIDKVIPDYENKKNWLRKNGASLDI</sequence>
<dbReference type="Proteomes" id="UP001140817">
    <property type="component" value="Unassembled WGS sequence"/>
</dbReference>
<dbReference type="Gene3D" id="3.30.2010.10">
    <property type="entry name" value="Metalloproteases ('zincins'), catalytic domain"/>
    <property type="match status" value="1"/>
</dbReference>
<dbReference type="CDD" id="cd07344">
    <property type="entry name" value="M48_yhfN_like"/>
    <property type="match status" value="1"/>
</dbReference>
<dbReference type="RefSeq" id="WP_147516128.1">
    <property type="nucleotide sequence ID" value="NZ_JANKBY010000050.1"/>
</dbReference>
<feature type="domain" description="YgjP-like metallopeptidase" evidence="1">
    <location>
        <begin position="19"/>
        <end position="220"/>
    </location>
</feature>
<protein>
    <submittedName>
        <fullName evidence="2">M48 family metallopeptidase</fullName>
    </submittedName>
</protein>
<proteinExistence type="predicted"/>
<organism evidence="2 3">
    <name type="scientific">Terrisporobacter muris</name>
    <dbReference type="NCBI Taxonomy" id="2963284"/>
    <lineage>
        <taxon>Bacteria</taxon>
        <taxon>Bacillati</taxon>
        <taxon>Bacillota</taxon>
        <taxon>Clostridia</taxon>
        <taxon>Peptostreptococcales</taxon>
        <taxon>Peptostreptococcaceae</taxon>
        <taxon>Terrisporobacter</taxon>
    </lineage>
</organism>
<name>A0A9X2M9H3_9FIRM</name>
<dbReference type="InterPro" id="IPR002725">
    <property type="entry name" value="YgjP-like_metallopeptidase"/>
</dbReference>
<dbReference type="InterPro" id="IPR053136">
    <property type="entry name" value="UTP_pyrophosphatase-like"/>
</dbReference>
<gene>
    <name evidence="2" type="ORF">NSA58_06090</name>
</gene>
<dbReference type="Pfam" id="PF01863">
    <property type="entry name" value="YgjP-like"/>
    <property type="match status" value="1"/>
</dbReference>
<accession>A0A9X2M9H3</accession>
<dbReference type="AlphaFoldDB" id="A0A9X2M9H3"/>
<keyword evidence="3" id="KW-1185">Reference proteome</keyword>
<reference evidence="2" key="1">
    <citation type="submission" date="2022-07" db="EMBL/GenBank/DDBJ databases">
        <title>Enhanced cultured diversity of the mouse gut microbiota enables custom-made synthetic communities.</title>
        <authorList>
            <person name="Afrizal A."/>
        </authorList>
    </citation>
    <scope>NUCLEOTIDE SEQUENCE</scope>
    <source>
        <strain evidence="2">DSM 29186</strain>
    </source>
</reference>
<evidence type="ECO:0000313" key="2">
    <source>
        <dbReference type="EMBL" id="MCR1822354.1"/>
    </source>
</evidence>
<dbReference type="EMBL" id="JANKBY010000050">
    <property type="protein sequence ID" value="MCR1822354.1"/>
    <property type="molecule type" value="Genomic_DNA"/>
</dbReference>
<dbReference type="PANTHER" id="PTHR30399:SF1">
    <property type="entry name" value="UTP PYROPHOSPHATASE"/>
    <property type="match status" value="1"/>
</dbReference>
<dbReference type="PANTHER" id="PTHR30399">
    <property type="entry name" value="UNCHARACTERIZED PROTEIN YGJP"/>
    <property type="match status" value="1"/>
</dbReference>
<evidence type="ECO:0000313" key="3">
    <source>
        <dbReference type="Proteomes" id="UP001140817"/>
    </source>
</evidence>
<evidence type="ECO:0000259" key="1">
    <source>
        <dbReference type="Pfam" id="PF01863"/>
    </source>
</evidence>
<comment type="caution">
    <text evidence="2">The sequence shown here is derived from an EMBL/GenBank/DDBJ whole genome shotgun (WGS) entry which is preliminary data.</text>
</comment>